<dbReference type="PROSITE" id="PS00463">
    <property type="entry name" value="ZN2_CY6_FUNGAL_1"/>
    <property type="match status" value="1"/>
</dbReference>
<dbReference type="Pfam" id="PF00172">
    <property type="entry name" value="Zn_clus"/>
    <property type="match status" value="1"/>
</dbReference>
<reference evidence="6" key="1">
    <citation type="submission" date="2021-02" db="EMBL/GenBank/DDBJ databases">
        <title>Genome sequence Cadophora malorum strain M34.</title>
        <authorList>
            <person name="Stefanovic E."/>
            <person name="Vu D."/>
            <person name="Scully C."/>
            <person name="Dijksterhuis J."/>
            <person name="Roader J."/>
            <person name="Houbraken J."/>
        </authorList>
    </citation>
    <scope>NUCLEOTIDE SEQUENCE</scope>
    <source>
        <strain evidence="6">M34</strain>
    </source>
</reference>
<dbReference type="CDD" id="cd00067">
    <property type="entry name" value="GAL4"/>
    <property type="match status" value="1"/>
</dbReference>
<dbReference type="CDD" id="cd12148">
    <property type="entry name" value="fungal_TF_MHR"/>
    <property type="match status" value="1"/>
</dbReference>
<comment type="subcellular location">
    <subcellularLocation>
        <location evidence="1">Nucleus</location>
    </subcellularLocation>
</comment>
<evidence type="ECO:0000256" key="1">
    <source>
        <dbReference type="ARBA" id="ARBA00004123"/>
    </source>
</evidence>
<proteinExistence type="predicted"/>
<dbReference type="PANTHER" id="PTHR31001">
    <property type="entry name" value="UNCHARACTERIZED TRANSCRIPTIONAL REGULATORY PROTEIN"/>
    <property type="match status" value="1"/>
</dbReference>
<dbReference type="InterPro" id="IPR001138">
    <property type="entry name" value="Zn2Cys6_DnaBD"/>
</dbReference>
<dbReference type="Proteomes" id="UP000664132">
    <property type="component" value="Unassembled WGS sequence"/>
</dbReference>
<dbReference type="OrthoDB" id="424974at2759"/>
<evidence type="ECO:0000313" key="6">
    <source>
        <dbReference type="EMBL" id="KAG4411784.1"/>
    </source>
</evidence>
<evidence type="ECO:0000313" key="7">
    <source>
        <dbReference type="Proteomes" id="UP000664132"/>
    </source>
</evidence>
<feature type="compositionally biased region" description="Low complexity" evidence="4">
    <location>
        <begin position="94"/>
        <end position="105"/>
    </location>
</feature>
<dbReference type="EMBL" id="JAFJYH010000440">
    <property type="protein sequence ID" value="KAG4411784.1"/>
    <property type="molecule type" value="Genomic_DNA"/>
</dbReference>
<dbReference type="PANTHER" id="PTHR31001:SF50">
    <property type="entry name" value="ZN(II)2CYS6 TRANSCRIPTION FACTOR (EUROFUNG)"/>
    <property type="match status" value="1"/>
</dbReference>
<organism evidence="6 7">
    <name type="scientific">Cadophora malorum</name>
    <dbReference type="NCBI Taxonomy" id="108018"/>
    <lineage>
        <taxon>Eukaryota</taxon>
        <taxon>Fungi</taxon>
        <taxon>Dikarya</taxon>
        <taxon>Ascomycota</taxon>
        <taxon>Pezizomycotina</taxon>
        <taxon>Leotiomycetes</taxon>
        <taxon>Helotiales</taxon>
        <taxon>Ploettnerulaceae</taxon>
        <taxon>Cadophora</taxon>
    </lineage>
</organism>
<keyword evidence="7" id="KW-1185">Reference proteome</keyword>
<dbReference type="Gene3D" id="4.10.240.10">
    <property type="entry name" value="Zn(2)-C6 fungal-type DNA-binding domain"/>
    <property type="match status" value="1"/>
</dbReference>
<evidence type="ECO:0000256" key="2">
    <source>
        <dbReference type="ARBA" id="ARBA00022723"/>
    </source>
</evidence>
<evidence type="ECO:0000259" key="5">
    <source>
        <dbReference type="PROSITE" id="PS50048"/>
    </source>
</evidence>
<evidence type="ECO:0000256" key="4">
    <source>
        <dbReference type="SAM" id="MobiDB-lite"/>
    </source>
</evidence>
<comment type="caution">
    <text evidence="6">The sequence shown here is derived from an EMBL/GenBank/DDBJ whole genome shotgun (WGS) entry which is preliminary data.</text>
</comment>
<feature type="region of interest" description="Disordered" evidence="4">
    <location>
        <begin position="76"/>
        <end position="105"/>
    </location>
</feature>
<dbReference type="InterPro" id="IPR036864">
    <property type="entry name" value="Zn2-C6_fun-type_DNA-bd_sf"/>
</dbReference>
<dbReference type="SMART" id="SM00066">
    <property type="entry name" value="GAL4"/>
    <property type="match status" value="1"/>
</dbReference>
<dbReference type="InterPro" id="IPR007219">
    <property type="entry name" value="XnlR_reg_dom"/>
</dbReference>
<evidence type="ECO:0000256" key="3">
    <source>
        <dbReference type="ARBA" id="ARBA00023242"/>
    </source>
</evidence>
<dbReference type="GO" id="GO:0005634">
    <property type="term" value="C:nucleus"/>
    <property type="evidence" value="ECO:0007669"/>
    <property type="project" value="UniProtKB-SubCell"/>
</dbReference>
<dbReference type="SMART" id="SM00906">
    <property type="entry name" value="Fungal_trans"/>
    <property type="match status" value="1"/>
</dbReference>
<dbReference type="GO" id="GO:0003677">
    <property type="term" value="F:DNA binding"/>
    <property type="evidence" value="ECO:0007669"/>
    <property type="project" value="InterPro"/>
</dbReference>
<dbReference type="AlphaFoldDB" id="A0A8H7SYC3"/>
<dbReference type="PROSITE" id="PS50048">
    <property type="entry name" value="ZN2_CY6_FUNGAL_2"/>
    <property type="match status" value="1"/>
</dbReference>
<dbReference type="SUPFAM" id="SSF57701">
    <property type="entry name" value="Zn2/Cys6 DNA-binding domain"/>
    <property type="match status" value="1"/>
</dbReference>
<name>A0A8H7SYC3_9HELO</name>
<dbReference type="InterPro" id="IPR050613">
    <property type="entry name" value="Sec_Metabolite_Reg"/>
</dbReference>
<sequence length="699" mass="77946">MNRSSVPAVRLSCEECKRRKTKCDKLVPCTACKNAGIKCNTVQRARRPRGRTAQQKGGEIDTRVARLEDLVKHLKAQVQSGGQGSETSPEHSGKQSSQSSLSRDSNTLQKYVAPDFWEALSQEANGIREILEEVDHEDSPSDHASNSPLSSSDPNSFTGTLLFSHAAPNLVSDSTQVVTKEMKSIFFPIYKTRVDCIVKVLHWPSVMASIEKKDSGGEDGLESAKVQALDSAMCYTALCTMTDEESENSFACKKELLREQLRATAELHISKARLLEQPDLTVLQALLIYLLGLRCSTTHASAWTLLSLAVRIGTALGLGSEDPSKFSVFDLEIRRRVWSSIGLLDSQLALDRGAPALLSSEELQKTPLNVNDSELYPGCPPLVEPAGFTDMSFASMTHRASLCQKTMEEIPPDTDNSWDRWKEKLAVIDKFEAYGLLQFSGIDAWSPPIQKFAQAVAGGSLANIKLMARRPPHRNRQTRIPPWDDYDVMKSTTWILERSLFKQANSEFNPWAWFTWVKWYALAVLLAELCGPIKGPEADLSYVVAQKIFIEYAQVVADSQSGMLWRPIVKLMRRVQKLRGSTVDGMSNLLASPASGMEQPTTRSEIDDNNFANLNINQQSVPHDPAITLDSYNLDPNLIRNSDNPYRLVNNESDQALGMDTFPGEELSWAHWDNFLEDMNNPGSFDWAMDWQTNIPLQP</sequence>
<keyword evidence="3" id="KW-0539">Nucleus</keyword>
<protein>
    <recommendedName>
        <fullName evidence="5">Zn(2)-C6 fungal-type domain-containing protein</fullName>
    </recommendedName>
</protein>
<keyword evidence="2" id="KW-0479">Metal-binding</keyword>
<dbReference type="GO" id="GO:0000981">
    <property type="term" value="F:DNA-binding transcription factor activity, RNA polymerase II-specific"/>
    <property type="evidence" value="ECO:0007669"/>
    <property type="project" value="InterPro"/>
</dbReference>
<accession>A0A8H7SYC3</accession>
<dbReference type="Pfam" id="PF04082">
    <property type="entry name" value="Fungal_trans"/>
    <property type="match status" value="1"/>
</dbReference>
<gene>
    <name evidence="6" type="ORF">IFR04_015090</name>
</gene>
<dbReference type="GO" id="GO:0006351">
    <property type="term" value="P:DNA-templated transcription"/>
    <property type="evidence" value="ECO:0007669"/>
    <property type="project" value="InterPro"/>
</dbReference>
<feature type="domain" description="Zn(2)-C6 fungal-type" evidence="5">
    <location>
        <begin position="12"/>
        <end position="41"/>
    </location>
</feature>
<dbReference type="GO" id="GO:0008270">
    <property type="term" value="F:zinc ion binding"/>
    <property type="evidence" value="ECO:0007669"/>
    <property type="project" value="InterPro"/>
</dbReference>